<protein>
    <submittedName>
        <fullName evidence="1">Uncharacterized protein</fullName>
    </submittedName>
</protein>
<reference evidence="2" key="1">
    <citation type="submission" date="2016-10" db="EMBL/GenBank/DDBJ databases">
        <authorList>
            <person name="Varghese N."/>
            <person name="Submissions S."/>
        </authorList>
    </citation>
    <scope>NUCLEOTIDE SEQUENCE [LARGE SCALE GENOMIC DNA]</scope>
    <source>
        <strain evidence="2">DSM 27981</strain>
    </source>
</reference>
<dbReference type="Proteomes" id="UP000199119">
    <property type="component" value="Unassembled WGS sequence"/>
</dbReference>
<organism evidence="1 2">
    <name type="scientific">Paracidovorax wautersii</name>
    <dbReference type="NCBI Taxonomy" id="1177982"/>
    <lineage>
        <taxon>Bacteria</taxon>
        <taxon>Pseudomonadati</taxon>
        <taxon>Pseudomonadota</taxon>
        <taxon>Betaproteobacteria</taxon>
        <taxon>Burkholderiales</taxon>
        <taxon>Comamonadaceae</taxon>
        <taxon>Paracidovorax</taxon>
    </lineage>
</organism>
<dbReference type="EMBL" id="FONX01000001">
    <property type="protein sequence ID" value="SFE37106.1"/>
    <property type="molecule type" value="Genomic_DNA"/>
</dbReference>
<name>A0A1I1ZZQ5_9BURK</name>
<evidence type="ECO:0000313" key="2">
    <source>
        <dbReference type="Proteomes" id="UP000199119"/>
    </source>
</evidence>
<proteinExistence type="predicted"/>
<dbReference type="STRING" id="1177982.SAMN04489711_101445"/>
<gene>
    <name evidence="1" type="ORF">SAMN04489711_101445</name>
</gene>
<evidence type="ECO:0000313" key="1">
    <source>
        <dbReference type="EMBL" id="SFE37106.1"/>
    </source>
</evidence>
<keyword evidence="2" id="KW-1185">Reference proteome</keyword>
<dbReference type="OrthoDB" id="8685558at2"/>
<accession>A0A1I1ZZQ5</accession>
<dbReference type="RefSeq" id="WP_092937134.1">
    <property type="nucleotide sequence ID" value="NZ_FONX01000001.1"/>
</dbReference>
<dbReference type="AlphaFoldDB" id="A0A1I1ZZQ5"/>
<sequence length="123" mass="13463">MTLHYLEFDYSEDDDGIATWDAIAHVASAQVPAWEAEVVAVLDWAHAEFPGQQGPWEDGGTWDFDLQHEPGDGSALQPLRYDAASRRLLPAVGGAAGERHSLTFSLSGTETFAEAFRQRFSPA</sequence>